<organism evidence="3 4">
    <name type="scientific">Avibacterium volantium</name>
    <name type="common">Pasteurella volantium</name>
    <dbReference type="NCBI Taxonomy" id="762"/>
    <lineage>
        <taxon>Bacteria</taxon>
        <taxon>Pseudomonadati</taxon>
        <taxon>Pseudomonadota</taxon>
        <taxon>Gammaproteobacteria</taxon>
        <taxon>Pasteurellales</taxon>
        <taxon>Pasteurellaceae</taxon>
        <taxon>Avibacterium</taxon>
    </lineage>
</organism>
<protein>
    <submittedName>
        <fullName evidence="3">Inner membrane protein ynbA</fullName>
    </submittedName>
</protein>
<name>A0A3S4KZ77_AVIVO</name>
<dbReference type="Pfam" id="PF01066">
    <property type="entry name" value="CDP-OH_P_transf"/>
    <property type="match status" value="1"/>
</dbReference>
<keyword evidence="2" id="KW-0812">Transmembrane</keyword>
<dbReference type="InterPro" id="IPR000462">
    <property type="entry name" value="CDP-OH_P_trans"/>
</dbReference>
<dbReference type="KEGG" id="avt:NCTC3438_00894"/>
<feature type="region of interest" description="Disordered" evidence="1">
    <location>
        <begin position="230"/>
        <end position="264"/>
    </location>
</feature>
<dbReference type="AlphaFoldDB" id="A0A3S4KZ77"/>
<feature type="compositionally biased region" description="Polar residues" evidence="1">
    <location>
        <begin position="232"/>
        <end position="257"/>
    </location>
</feature>
<sequence>MSIYDLKPKFQNLLRPTVVKLERKGVTANQVTLAACGISVILGLFLTALSAVHWLFILIPIWLFVRMALNAIDGMLAREFQQKSRLGGYLNEITDVVSDAALYLPFAFIAPFDPLVIGLIIWLAALTEFCGVLGQVQGQTRRYDGPFGKSDRALLFGFFGLLYTFMPILPSWFYGLAWSVVLMLILTCVKRVKSGLAEGKALDQNVENQADQNQAQNLETHSEAIIIEEQAENCTKNQAENQSAVEFSAENSTQQKPQENENAR</sequence>
<dbReference type="EMBL" id="LR134167">
    <property type="protein sequence ID" value="VEB23260.1"/>
    <property type="molecule type" value="Genomic_DNA"/>
</dbReference>
<dbReference type="InterPro" id="IPR043130">
    <property type="entry name" value="CDP-OH_PTrfase_TM_dom"/>
</dbReference>
<evidence type="ECO:0000313" key="3">
    <source>
        <dbReference type="EMBL" id="VEB23260.1"/>
    </source>
</evidence>
<gene>
    <name evidence="3" type="primary">ynbA</name>
    <name evidence="3" type="ORF">NCTC3438_00894</name>
</gene>
<feature type="transmembrane region" description="Helical" evidence="2">
    <location>
        <begin position="31"/>
        <end position="49"/>
    </location>
</feature>
<evidence type="ECO:0000256" key="2">
    <source>
        <dbReference type="SAM" id="Phobius"/>
    </source>
</evidence>
<feature type="transmembrane region" description="Helical" evidence="2">
    <location>
        <begin position="153"/>
        <end position="169"/>
    </location>
</feature>
<keyword evidence="2" id="KW-1133">Transmembrane helix</keyword>
<feature type="transmembrane region" description="Helical" evidence="2">
    <location>
        <begin position="115"/>
        <end position="133"/>
    </location>
</feature>
<evidence type="ECO:0000313" key="4">
    <source>
        <dbReference type="Proteomes" id="UP000268198"/>
    </source>
</evidence>
<reference evidence="3 4" key="1">
    <citation type="submission" date="2018-12" db="EMBL/GenBank/DDBJ databases">
        <authorList>
            <consortium name="Pathogen Informatics"/>
        </authorList>
    </citation>
    <scope>NUCLEOTIDE SEQUENCE [LARGE SCALE GENOMIC DNA]</scope>
    <source>
        <strain evidence="3 4">NCTC3438</strain>
    </source>
</reference>
<dbReference type="GO" id="GO:0008654">
    <property type="term" value="P:phospholipid biosynthetic process"/>
    <property type="evidence" value="ECO:0007669"/>
    <property type="project" value="InterPro"/>
</dbReference>
<keyword evidence="4" id="KW-1185">Reference proteome</keyword>
<dbReference type="Proteomes" id="UP000268198">
    <property type="component" value="Chromosome"/>
</dbReference>
<accession>A0A3S4KZ77</accession>
<evidence type="ECO:0000256" key="1">
    <source>
        <dbReference type="SAM" id="MobiDB-lite"/>
    </source>
</evidence>
<proteinExistence type="predicted"/>
<dbReference type="GO" id="GO:0016020">
    <property type="term" value="C:membrane"/>
    <property type="evidence" value="ECO:0007669"/>
    <property type="project" value="InterPro"/>
</dbReference>
<keyword evidence="2" id="KW-0472">Membrane</keyword>
<dbReference type="GO" id="GO:0016780">
    <property type="term" value="F:phosphotransferase activity, for other substituted phosphate groups"/>
    <property type="evidence" value="ECO:0007669"/>
    <property type="project" value="InterPro"/>
</dbReference>
<dbReference type="Gene3D" id="1.20.120.1760">
    <property type="match status" value="1"/>
</dbReference>